<dbReference type="EMBL" id="CP022111">
    <property type="protein sequence ID" value="ASG22598.1"/>
    <property type="molecule type" value="Genomic_DNA"/>
</dbReference>
<gene>
    <name evidence="1" type="ORF">Y958_16875</name>
</gene>
<evidence type="ECO:0000313" key="2">
    <source>
        <dbReference type="Proteomes" id="UP000197153"/>
    </source>
</evidence>
<sequence length="116" mass="12103">MRPRPFTLAAITRRERHQAVGAVIDAIMDAGGWLVDSTQFSNLAMALRFVLPADGLAGWAAALAAAGVRLDEDSRARLAAHAAGAGAPEAEVPAALNLTFLHDEPDLRQVVPAVPG</sequence>
<evidence type="ECO:0000313" key="1">
    <source>
        <dbReference type="EMBL" id="ASG22598.1"/>
    </source>
</evidence>
<dbReference type="KEGG" id="nao:Y958_16875"/>
<accession>A0A248JWU9</accession>
<dbReference type="Proteomes" id="UP000197153">
    <property type="component" value="Chromosome 2"/>
</dbReference>
<proteinExistence type="predicted"/>
<protein>
    <submittedName>
        <fullName evidence="1">Uncharacterized protein</fullName>
    </submittedName>
</protein>
<dbReference type="AlphaFoldDB" id="A0A248JWU9"/>
<dbReference type="RefSeq" id="WP_088873171.1">
    <property type="nucleotide sequence ID" value="NZ_CP022111.1"/>
</dbReference>
<name>A0A248JWU9_9PROT</name>
<organism evidence="1 2">
    <name type="scientific">Nitrospirillum viridazoti CBAmc</name>
    <dbReference type="NCBI Taxonomy" id="1441467"/>
    <lineage>
        <taxon>Bacteria</taxon>
        <taxon>Pseudomonadati</taxon>
        <taxon>Pseudomonadota</taxon>
        <taxon>Alphaproteobacteria</taxon>
        <taxon>Rhodospirillales</taxon>
        <taxon>Azospirillaceae</taxon>
        <taxon>Nitrospirillum</taxon>
        <taxon>Nitrospirillum viridazoti</taxon>
    </lineage>
</organism>
<keyword evidence="2" id="KW-1185">Reference proteome</keyword>
<reference evidence="1 2" key="1">
    <citation type="submission" date="2017-06" db="EMBL/GenBank/DDBJ databases">
        <title>Complete genome sequence of Nitrospirillum amazonense strain CBAmC, an endophytic nitrogen-fixing and plant growth-promoting bacterium, isolated from sugarcane.</title>
        <authorList>
            <person name="Schwab S."/>
            <person name="dos Santos Teixeira K.R."/>
            <person name="Simoes Araujo J.L."/>
            <person name="Soares Vidal M."/>
            <person name="Borges de Freitas H.R."/>
            <person name="Rivello Crivelaro A.L."/>
            <person name="Bueno de Camargo Nunes A."/>
            <person name="dos Santos C.M."/>
            <person name="Palmeira da Silva Rosa D."/>
            <person name="da Silva Padilha D."/>
            <person name="da Silva E."/>
            <person name="Araujo Terra L."/>
            <person name="Soares Mendes V."/>
            <person name="Farinelli L."/>
            <person name="Magalhaes Cruz L."/>
            <person name="Baldani J.I."/>
        </authorList>
    </citation>
    <scope>NUCLEOTIDE SEQUENCE [LARGE SCALE GENOMIC DNA]</scope>
    <source>
        <strain evidence="1 2">CBAmC</strain>
    </source>
</reference>